<keyword evidence="1" id="KW-0175">Coiled coil</keyword>
<organism evidence="2 3">
    <name type="scientific">Acrocarpospora macrocephala</name>
    <dbReference type="NCBI Taxonomy" id="150177"/>
    <lineage>
        <taxon>Bacteria</taxon>
        <taxon>Bacillati</taxon>
        <taxon>Actinomycetota</taxon>
        <taxon>Actinomycetes</taxon>
        <taxon>Streptosporangiales</taxon>
        <taxon>Streptosporangiaceae</taxon>
        <taxon>Acrocarpospora</taxon>
    </lineage>
</organism>
<dbReference type="RefSeq" id="WP_155353181.1">
    <property type="nucleotide sequence ID" value="NZ_BAAAHL010000012.1"/>
</dbReference>
<feature type="coiled-coil region" evidence="1">
    <location>
        <begin position="116"/>
        <end position="143"/>
    </location>
</feature>
<evidence type="ECO:0000256" key="1">
    <source>
        <dbReference type="SAM" id="Coils"/>
    </source>
</evidence>
<name>A0A5M3WEF4_9ACTN</name>
<dbReference type="Proteomes" id="UP000331127">
    <property type="component" value="Unassembled WGS sequence"/>
</dbReference>
<dbReference type="AlphaFoldDB" id="A0A5M3WEF4"/>
<evidence type="ECO:0000313" key="2">
    <source>
        <dbReference type="EMBL" id="GES07475.1"/>
    </source>
</evidence>
<reference evidence="2 3" key="1">
    <citation type="submission" date="2019-10" db="EMBL/GenBank/DDBJ databases">
        <title>Whole genome shotgun sequence of Acrocarpospora macrocephala NBRC 16266.</title>
        <authorList>
            <person name="Ichikawa N."/>
            <person name="Kimura A."/>
            <person name="Kitahashi Y."/>
            <person name="Komaki H."/>
            <person name="Oguchi A."/>
        </authorList>
    </citation>
    <scope>NUCLEOTIDE SEQUENCE [LARGE SCALE GENOMIC DNA]</scope>
    <source>
        <strain evidence="2 3">NBRC 16266</strain>
    </source>
</reference>
<evidence type="ECO:0000313" key="3">
    <source>
        <dbReference type="Proteomes" id="UP000331127"/>
    </source>
</evidence>
<protein>
    <submittedName>
        <fullName evidence="2">Uncharacterized protein</fullName>
    </submittedName>
</protein>
<dbReference type="EMBL" id="BLAE01000006">
    <property type="protein sequence ID" value="GES07475.1"/>
    <property type="molecule type" value="Genomic_DNA"/>
</dbReference>
<sequence>MNESLPDDRLAEIQTTIPESYDPPWTYQPGEDANGYLVWLVASHSGEVLIATVPDYGEQLAQFIADARASMPQLVAEVVRLRALLDGPCGSCHPCDNYRDETWREAGRTPPHVIEWDDLRAENERLERENTRLEAALLEAQGRLNDAQAPAGEVAR</sequence>
<accession>A0A5M3WEF4</accession>
<proteinExistence type="predicted"/>
<keyword evidence="3" id="KW-1185">Reference proteome</keyword>
<gene>
    <name evidence="2" type="ORF">Amac_010700</name>
</gene>
<comment type="caution">
    <text evidence="2">The sequence shown here is derived from an EMBL/GenBank/DDBJ whole genome shotgun (WGS) entry which is preliminary data.</text>
</comment>
<dbReference type="OrthoDB" id="4955428at2"/>